<proteinExistence type="predicted"/>
<gene>
    <name evidence="2" type="ORF">NPIL_193231</name>
</gene>
<organism evidence="2 3">
    <name type="scientific">Nephila pilipes</name>
    <name type="common">Giant wood spider</name>
    <name type="synonym">Nephila maculata</name>
    <dbReference type="NCBI Taxonomy" id="299642"/>
    <lineage>
        <taxon>Eukaryota</taxon>
        <taxon>Metazoa</taxon>
        <taxon>Ecdysozoa</taxon>
        <taxon>Arthropoda</taxon>
        <taxon>Chelicerata</taxon>
        <taxon>Arachnida</taxon>
        <taxon>Araneae</taxon>
        <taxon>Araneomorphae</taxon>
        <taxon>Entelegynae</taxon>
        <taxon>Araneoidea</taxon>
        <taxon>Nephilidae</taxon>
        <taxon>Nephila</taxon>
    </lineage>
</organism>
<evidence type="ECO:0000313" key="2">
    <source>
        <dbReference type="EMBL" id="GFS64054.1"/>
    </source>
</evidence>
<dbReference type="Proteomes" id="UP000887013">
    <property type="component" value="Unassembled WGS sequence"/>
</dbReference>
<comment type="caution">
    <text evidence="2">The sequence shown here is derived from an EMBL/GenBank/DDBJ whole genome shotgun (WGS) entry which is preliminary data.</text>
</comment>
<accession>A0A8X6IWP6</accession>
<dbReference type="AlphaFoldDB" id="A0A8X6IWP6"/>
<evidence type="ECO:0000313" key="3">
    <source>
        <dbReference type="Proteomes" id="UP000887013"/>
    </source>
</evidence>
<dbReference type="EMBL" id="BMAW01048082">
    <property type="protein sequence ID" value="GFS64054.1"/>
    <property type="molecule type" value="Genomic_DNA"/>
</dbReference>
<evidence type="ECO:0000256" key="1">
    <source>
        <dbReference type="SAM" id="MobiDB-lite"/>
    </source>
</evidence>
<keyword evidence="3" id="KW-1185">Reference proteome</keyword>
<feature type="region of interest" description="Disordered" evidence="1">
    <location>
        <begin position="83"/>
        <end position="107"/>
    </location>
</feature>
<name>A0A8X6IWP6_NEPPI</name>
<sequence length="107" mass="11581">MTYSYHLTCLLYFTYPGASAGGFKLSGGTCKQCSVINYKHASLIAKQFLASILIAFGMSQFHGEATEGPARDLVRQISFGGRGGRGGILHSPHPLRDGNTRRATNSW</sequence>
<protein>
    <submittedName>
        <fullName evidence="2">Uncharacterized protein</fullName>
    </submittedName>
</protein>
<reference evidence="2" key="1">
    <citation type="submission" date="2020-08" db="EMBL/GenBank/DDBJ databases">
        <title>Multicomponent nature underlies the extraordinary mechanical properties of spider dragline silk.</title>
        <authorList>
            <person name="Kono N."/>
            <person name="Nakamura H."/>
            <person name="Mori M."/>
            <person name="Yoshida Y."/>
            <person name="Ohtoshi R."/>
            <person name="Malay A.D."/>
            <person name="Moran D.A.P."/>
            <person name="Tomita M."/>
            <person name="Numata K."/>
            <person name="Arakawa K."/>
        </authorList>
    </citation>
    <scope>NUCLEOTIDE SEQUENCE</scope>
</reference>